<dbReference type="PROSITE" id="PS50929">
    <property type="entry name" value="ABC_TM1F"/>
    <property type="match status" value="2"/>
</dbReference>
<protein>
    <recommendedName>
        <fullName evidence="3">ABC-type xenobiotic transporter</fullName>
        <ecNumber evidence="3">7.6.2.2</ecNumber>
    </recommendedName>
</protein>
<name>A0A2G2WQF5_CAPBA</name>
<dbReference type="GO" id="GO:0016020">
    <property type="term" value="C:membrane"/>
    <property type="evidence" value="ECO:0007669"/>
    <property type="project" value="UniProtKB-SubCell"/>
</dbReference>
<feature type="domain" description="ABC transmembrane type-1" evidence="15">
    <location>
        <begin position="283"/>
        <end position="438"/>
    </location>
</feature>
<feature type="domain" description="ABC transmembrane type-1" evidence="15">
    <location>
        <begin position="836"/>
        <end position="986"/>
    </location>
</feature>
<evidence type="ECO:0000256" key="1">
    <source>
        <dbReference type="ARBA" id="ARBA00004370"/>
    </source>
</evidence>
<dbReference type="InterPro" id="IPR011527">
    <property type="entry name" value="ABC1_TM_dom"/>
</dbReference>
<dbReference type="Proteomes" id="UP000224567">
    <property type="component" value="Unassembled WGS sequence"/>
</dbReference>
<dbReference type="InterPro" id="IPR050173">
    <property type="entry name" value="ABC_transporter_C-like"/>
</dbReference>
<evidence type="ECO:0000256" key="3">
    <source>
        <dbReference type="ARBA" id="ARBA00012191"/>
    </source>
</evidence>
<dbReference type="InterPro" id="IPR036640">
    <property type="entry name" value="ABC1_TM_sf"/>
</dbReference>
<feature type="transmembrane region" description="Helical" evidence="13">
    <location>
        <begin position="31"/>
        <end position="53"/>
    </location>
</feature>
<evidence type="ECO:0000256" key="6">
    <source>
        <dbReference type="ARBA" id="ARBA00022737"/>
    </source>
</evidence>
<dbReference type="PANTHER" id="PTHR24223">
    <property type="entry name" value="ATP-BINDING CASSETTE SUB-FAMILY C"/>
    <property type="match status" value="1"/>
</dbReference>
<dbReference type="GO" id="GO:0008559">
    <property type="term" value="F:ABC-type xenobiotic transporter activity"/>
    <property type="evidence" value="ECO:0007669"/>
    <property type="project" value="UniProtKB-EC"/>
</dbReference>
<comment type="caution">
    <text evidence="16">The sequence shown here is derived from an EMBL/GenBank/DDBJ whole genome shotgun (WGS) entry which is preliminary data.</text>
</comment>
<evidence type="ECO:0000256" key="2">
    <source>
        <dbReference type="ARBA" id="ARBA00009726"/>
    </source>
</evidence>
<dbReference type="InterPro" id="IPR027417">
    <property type="entry name" value="P-loop_NTPase"/>
</dbReference>
<dbReference type="PROSITE" id="PS00211">
    <property type="entry name" value="ABC_TRANSPORTER_1"/>
    <property type="match status" value="1"/>
</dbReference>
<comment type="similarity">
    <text evidence="2">Belongs to the ABC transporter superfamily. ABCC family. Conjugate transporter (TC 3.A.1.208) subfamily.</text>
</comment>
<sequence length="1017" mass="114298">MALCDMVLLIKKMLDSSHVQYHEWIFRFSQFSVWVSFELLYLIMNLFATPILIRHTFSGYHSAGLEVWVPLGLKESFTALVDISFGVLINITRSTARPQSSSWMEEELLLPSKMDTGQGSSGGASKGVCNCWNLIAFKSIKPVMECGVKRQLDFEDLLELPIDMDPSSCHSLLSTCWKGQQRNEYSHPSLIKTICRAYGWQYFRLGLLKVLNDCLGFAGPVLLNKLIRFLQQGSRDYDGYILALSLGLSSVLKSFLDTQYTFHLSKLKLKLRSSIMSLIYEKIGIALYLLYIQVQFAFLSGIAITILLIPVNKWIANVIAKATKSMMEQKDERIRMTAEILTHIRTLKMYGWELVFASWLMKTRSEEVKYLSTRKYLDSWCVFFWATTPTLFSLFTFGLYTLIGHQLDAAKVFTCVALFNNLISPLNSFPWVINGLIDAVISSRRLCKYLSCFEKERNTENPSNCLVFSCSNKQIELQDVAVGIHDASCTWSSSDQKEINLVLDTVNLLIPKGSPFTIHKLLGYPVTLHKLKNGQPGALKLPMRAGSGKGRTAKVGSGKSSLLNLILEETRLINGSVYRNGSIAYVPQVAWILSGTVRDNILFGRDCIQLLVRVQDAGSSIELVRTREEEGHGCPGSYSEVLRACSLDFDISRMTGGDMAFVGEKGFNLSGGQKARLALARAVYHDAEIYLFDDILSAVDAHVGCSILHNAILGPPMNQQTRILCTHNIQAISAADLVIVMDKGHVQWMGNPLEFTCPSDVAFSTIDEVSSCSEVQQQDKGSNISSEIQQKISEDEFICTPDGNQVTDESEVRKEGKVEFIVYKSYAIFAGWFITILTCLSAVLMQASRNGNDMWLSYWVDTSGRNQKPFSTTFYLAILSLFCLVNSLLTLVRAFSFAFGGLRAAVKVHDRLLEKLMSAPISFFDLNPTGRIINRLSSDLYTIDDSLPFILNILLANFVGLLGIAVVLSYVQVMFLFLLMPFWYIYRKLQVSYKISIHLTDYQRRTHIVNRHLSTLV</sequence>
<organism evidence="16 17">
    <name type="scientific">Capsicum baccatum</name>
    <name type="common">Peruvian pepper</name>
    <dbReference type="NCBI Taxonomy" id="33114"/>
    <lineage>
        <taxon>Eukaryota</taxon>
        <taxon>Viridiplantae</taxon>
        <taxon>Streptophyta</taxon>
        <taxon>Embryophyta</taxon>
        <taxon>Tracheophyta</taxon>
        <taxon>Spermatophyta</taxon>
        <taxon>Magnoliopsida</taxon>
        <taxon>eudicotyledons</taxon>
        <taxon>Gunneridae</taxon>
        <taxon>Pentapetalae</taxon>
        <taxon>asterids</taxon>
        <taxon>lamiids</taxon>
        <taxon>Solanales</taxon>
        <taxon>Solanaceae</taxon>
        <taxon>Solanoideae</taxon>
        <taxon>Capsiceae</taxon>
        <taxon>Capsicum</taxon>
    </lineage>
</organism>
<dbReference type="Pfam" id="PF00005">
    <property type="entry name" value="ABC_tran"/>
    <property type="match status" value="1"/>
</dbReference>
<dbReference type="EMBL" id="MLFT02000005">
    <property type="protein sequence ID" value="PHT47474.1"/>
    <property type="molecule type" value="Genomic_DNA"/>
</dbReference>
<evidence type="ECO:0000256" key="11">
    <source>
        <dbReference type="ARBA" id="ARBA00023136"/>
    </source>
</evidence>
<keyword evidence="11 13" id="KW-0472">Membrane</keyword>
<dbReference type="PROSITE" id="PS50893">
    <property type="entry name" value="ABC_TRANSPORTER_2"/>
    <property type="match status" value="1"/>
</dbReference>
<dbReference type="InterPro" id="IPR003439">
    <property type="entry name" value="ABC_transporter-like_ATP-bd"/>
</dbReference>
<dbReference type="PANTHER" id="PTHR24223:SF330">
    <property type="entry name" value="ATP-BINDING CASSETTE SUB-FAMILY C MEMBER 10"/>
    <property type="match status" value="1"/>
</dbReference>
<comment type="catalytic activity">
    <reaction evidence="12">
        <text>ATP + H2O + xenobioticSide 1 = ADP + phosphate + xenobioticSide 2.</text>
        <dbReference type="EC" id="7.6.2.2"/>
    </reaction>
</comment>
<dbReference type="FunFam" id="1.20.1560.10:FF:000037">
    <property type="entry name" value="ATP-binding cassette subfamily C member 10"/>
    <property type="match status" value="1"/>
</dbReference>
<evidence type="ECO:0000313" key="16">
    <source>
        <dbReference type="EMBL" id="PHT47474.1"/>
    </source>
</evidence>
<feature type="transmembrane region" description="Helical" evidence="13">
    <location>
        <begin position="953"/>
        <end position="986"/>
    </location>
</feature>
<dbReference type="SUPFAM" id="SSF90123">
    <property type="entry name" value="ABC transporter transmembrane region"/>
    <property type="match status" value="2"/>
</dbReference>
<dbReference type="CDD" id="cd03250">
    <property type="entry name" value="ABCC_MRP_domain1"/>
    <property type="match status" value="1"/>
</dbReference>
<reference evidence="16 17" key="1">
    <citation type="journal article" date="2017" name="Genome Biol.">
        <title>New reference genome sequences of hot pepper reveal the massive evolution of plant disease-resistance genes by retroduplication.</title>
        <authorList>
            <person name="Kim S."/>
            <person name="Park J."/>
            <person name="Yeom S.I."/>
            <person name="Kim Y.M."/>
            <person name="Seo E."/>
            <person name="Kim K.T."/>
            <person name="Kim M.S."/>
            <person name="Lee J.M."/>
            <person name="Cheong K."/>
            <person name="Shin H.S."/>
            <person name="Kim S.B."/>
            <person name="Han K."/>
            <person name="Lee J."/>
            <person name="Park M."/>
            <person name="Lee H.A."/>
            <person name="Lee H.Y."/>
            <person name="Lee Y."/>
            <person name="Oh S."/>
            <person name="Lee J.H."/>
            <person name="Choi E."/>
            <person name="Choi E."/>
            <person name="Lee S.E."/>
            <person name="Jeon J."/>
            <person name="Kim H."/>
            <person name="Choi G."/>
            <person name="Song H."/>
            <person name="Lee J."/>
            <person name="Lee S.C."/>
            <person name="Kwon J.K."/>
            <person name="Lee H.Y."/>
            <person name="Koo N."/>
            <person name="Hong Y."/>
            <person name="Kim R.W."/>
            <person name="Kang W.H."/>
            <person name="Huh J.H."/>
            <person name="Kang B.C."/>
            <person name="Yang T.J."/>
            <person name="Lee Y.H."/>
            <person name="Bennetzen J.L."/>
            <person name="Choi D."/>
        </authorList>
    </citation>
    <scope>NUCLEOTIDE SEQUENCE [LARGE SCALE GENOMIC DNA]</scope>
    <source>
        <strain evidence="17">cv. PBC81</strain>
    </source>
</reference>
<keyword evidence="5 13" id="KW-0812">Transmembrane</keyword>
<accession>A0A2G2WQF5</accession>
<dbReference type="InterPro" id="IPR003593">
    <property type="entry name" value="AAA+_ATPase"/>
</dbReference>
<gene>
    <name evidence="16" type="ORF">CQW23_11682</name>
</gene>
<evidence type="ECO:0000256" key="9">
    <source>
        <dbReference type="ARBA" id="ARBA00022967"/>
    </source>
</evidence>
<keyword evidence="17" id="KW-1185">Reference proteome</keyword>
<evidence type="ECO:0000259" key="15">
    <source>
        <dbReference type="PROSITE" id="PS50929"/>
    </source>
</evidence>
<dbReference type="SMART" id="SM00382">
    <property type="entry name" value="AAA"/>
    <property type="match status" value="1"/>
</dbReference>
<keyword evidence="10 13" id="KW-1133">Transmembrane helix</keyword>
<dbReference type="OrthoDB" id="6500128at2759"/>
<dbReference type="SUPFAM" id="SSF52540">
    <property type="entry name" value="P-loop containing nucleoside triphosphate hydrolases"/>
    <property type="match status" value="1"/>
</dbReference>
<keyword evidence="9" id="KW-1278">Translocase</keyword>
<evidence type="ECO:0000256" key="10">
    <source>
        <dbReference type="ARBA" id="ARBA00022989"/>
    </source>
</evidence>
<dbReference type="AlphaFoldDB" id="A0A2G2WQF5"/>
<keyword evidence="4" id="KW-0813">Transport</keyword>
<evidence type="ECO:0000256" key="8">
    <source>
        <dbReference type="ARBA" id="ARBA00022840"/>
    </source>
</evidence>
<feature type="domain" description="ABC transporter" evidence="14">
    <location>
        <begin position="475"/>
        <end position="768"/>
    </location>
</feature>
<dbReference type="Gene3D" id="3.40.50.300">
    <property type="entry name" value="P-loop containing nucleotide triphosphate hydrolases"/>
    <property type="match status" value="1"/>
</dbReference>
<dbReference type="GO" id="GO:0016887">
    <property type="term" value="F:ATP hydrolysis activity"/>
    <property type="evidence" value="ECO:0007669"/>
    <property type="project" value="InterPro"/>
</dbReference>
<feature type="transmembrane region" description="Helical" evidence="13">
    <location>
        <begin position="298"/>
        <end position="319"/>
    </location>
</feature>
<feature type="transmembrane region" description="Helical" evidence="13">
    <location>
        <begin position="382"/>
        <end position="403"/>
    </location>
</feature>
<keyword evidence="6" id="KW-0677">Repeat</keyword>
<evidence type="ECO:0000256" key="12">
    <source>
        <dbReference type="ARBA" id="ARBA00034018"/>
    </source>
</evidence>
<dbReference type="EC" id="7.6.2.2" evidence="3"/>
<proteinExistence type="inferred from homology"/>
<evidence type="ECO:0000256" key="5">
    <source>
        <dbReference type="ARBA" id="ARBA00022692"/>
    </source>
</evidence>
<keyword evidence="7" id="KW-0547">Nucleotide-binding</keyword>
<evidence type="ECO:0000259" key="14">
    <source>
        <dbReference type="PROSITE" id="PS50893"/>
    </source>
</evidence>
<dbReference type="Gene3D" id="1.20.1560.10">
    <property type="entry name" value="ABC transporter type 1, transmembrane domain"/>
    <property type="match status" value="3"/>
</dbReference>
<reference evidence="17" key="2">
    <citation type="journal article" date="2017" name="J. Anim. Genet.">
        <title>Multiple reference genome sequences of hot pepper reveal the massive evolution of plant disease resistance genes by retroduplication.</title>
        <authorList>
            <person name="Kim S."/>
            <person name="Park J."/>
            <person name="Yeom S.-I."/>
            <person name="Kim Y.-M."/>
            <person name="Seo E."/>
            <person name="Kim K.-T."/>
            <person name="Kim M.-S."/>
            <person name="Lee J.M."/>
            <person name="Cheong K."/>
            <person name="Shin H.-S."/>
            <person name="Kim S.-B."/>
            <person name="Han K."/>
            <person name="Lee J."/>
            <person name="Park M."/>
            <person name="Lee H.-A."/>
            <person name="Lee H.-Y."/>
            <person name="Lee Y."/>
            <person name="Oh S."/>
            <person name="Lee J.H."/>
            <person name="Choi E."/>
            <person name="Choi E."/>
            <person name="Lee S.E."/>
            <person name="Jeon J."/>
            <person name="Kim H."/>
            <person name="Choi G."/>
            <person name="Song H."/>
            <person name="Lee J."/>
            <person name="Lee S.-C."/>
            <person name="Kwon J.-K."/>
            <person name="Lee H.-Y."/>
            <person name="Koo N."/>
            <person name="Hong Y."/>
            <person name="Kim R.W."/>
            <person name="Kang W.-H."/>
            <person name="Huh J.H."/>
            <person name="Kang B.-C."/>
            <person name="Yang T.-J."/>
            <person name="Lee Y.-H."/>
            <person name="Bennetzen J.L."/>
            <person name="Choi D."/>
        </authorList>
    </citation>
    <scope>NUCLEOTIDE SEQUENCE [LARGE SCALE GENOMIC DNA]</scope>
    <source>
        <strain evidence="17">cv. PBC81</strain>
    </source>
</reference>
<evidence type="ECO:0000256" key="13">
    <source>
        <dbReference type="SAM" id="Phobius"/>
    </source>
</evidence>
<dbReference type="GO" id="GO:0005524">
    <property type="term" value="F:ATP binding"/>
    <property type="evidence" value="ECO:0007669"/>
    <property type="project" value="UniProtKB-KW"/>
</dbReference>
<evidence type="ECO:0000256" key="4">
    <source>
        <dbReference type="ARBA" id="ARBA00022448"/>
    </source>
</evidence>
<dbReference type="CDD" id="cd18598">
    <property type="entry name" value="ABC_6TM_MRP7_D1_like"/>
    <property type="match status" value="1"/>
</dbReference>
<evidence type="ECO:0000256" key="7">
    <source>
        <dbReference type="ARBA" id="ARBA00022741"/>
    </source>
</evidence>
<dbReference type="Pfam" id="PF00664">
    <property type="entry name" value="ABC_membrane"/>
    <property type="match status" value="2"/>
</dbReference>
<feature type="transmembrane region" description="Helical" evidence="13">
    <location>
        <begin position="826"/>
        <end position="847"/>
    </location>
</feature>
<dbReference type="InterPro" id="IPR017871">
    <property type="entry name" value="ABC_transporter-like_CS"/>
</dbReference>
<dbReference type="STRING" id="33114.A0A2G2WQF5"/>
<feature type="transmembrane region" description="Helical" evidence="13">
    <location>
        <begin position="874"/>
        <end position="895"/>
    </location>
</feature>
<comment type="subcellular location">
    <subcellularLocation>
        <location evidence="1">Membrane</location>
    </subcellularLocation>
</comment>
<evidence type="ECO:0000313" key="17">
    <source>
        <dbReference type="Proteomes" id="UP000224567"/>
    </source>
</evidence>
<keyword evidence="8" id="KW-0067">ATP-binding</keyword>